<comment type="cofactor">
    <cofactor evidence="1">
        <name>[4Fe-4S] cluster</name>
        <dbReference type="ChEBI" id="CHEBI:49883"/>
    </cofactor>
</comment>
<sequence>MTGTVFAFLGGRDRIGTTTAAVSVGVSMAETATRVAVVDAAFDSDGIEEIIDVQSDDGVRSVLRGDATIDEAMVTGPHGVDYLPSGSEAPAPTDVRTHRLVRAATTLRERYELVLLDLGHGGGVDIAMGLELADEAILVSGSAEDDLSETAEAATVVRYHGCRIRGTVLSRVPSVQAVDIVDVTERLRTDVLAVVPEDDAVRAAAGAGQSLLRYDPDSDAAMVYWQLASSLSGAGGLTGPVLPASADGPESDSSGAATETAAEGDGESGDRETDHASKSASETTPGGATADASGEPDVEETRADQSSVSDAADPAQSGVSAAPAESDPPDGEPTDHVPADPTADEDAGESAEQTEPSELEDERVEEGERVDDDETKKLESSPETAESEETLSDGASADTVAEEPAAERDHGKNADDSESATEPAATSISTADGDGESDGDEQTRDTEPAAAEFEFEDTGEDAESKQADDQGAGNQQAGNDEADTGSVADQGSEIGSPDEEAVDADDVDDGFELPTENGESDRTTADSDEDGGFELPGFGEDESGADDGTSGGGAGTGDGASEQPPVAGSGMGDDSAEVAEGSTDSDGRRDESPIDEAVRELQDDLNDDELSDSSAPDPDQQRDDGSGEPSTGPAERAEPATNDHPPEDALDDAAGDAEEGDDEEVFEGVSPDPESLLDEEQKEDDEINALFKETMDKVTGKEDDEE</sequence>
<dbReference type="GO" id="GO:0016887">
    <property type="term" value="F:ATP hydrolysis activity"/>
    <property type="evidence" value="ECO:0007669"/>
    <property type="project" value="TreeGrafter"/>
</dbReference>
<accession>A0AAE3FTG7</accession>
<evidence type="ECO:0000256" key="6">
    <source>
        <dbReference type="SAM" id="MobiDB-lite"/>
    </source>
</evidence>
<keyword evidence="5" id="KW-0067">ATP-binding</keyword>
<reference evidence="7 8" key="1">
    <citation type="journal article" date="2022" name="Syst. Appl. Microbiol.">
        <title>Natronocalculus amylovorans gen. nov., sp. nov., and Natranaeroarchaeum aerophilus sp. nov., dominant culturable amylolytic natronoarchaea from hypersaline soda lakes in southwestern Siberia.</title>
        <authorList>
            <person name="Sorokin D.Y."/>
            <person name="Elcheninov A.G."/>
            <person name="Khizhniak T.V."/>
            <person name="Koenen M."/>
            <person name="Bale N.J."/>
            <person name="Damste J.S.S."/>
            <person name="Kublanov I.V."/>
        </authorList>
    </citation>
    <scope>NUCLEOTIDE SEQUENCE [LARGE SCALE GENOMIC DNA]</scope>
    <source>
        <strain evidence="7 8">AArc-St1-1</strain>
    </source>
</reference>
<feature type="region of interest" description="Disordered" evidence="6">
    <location>
        <begin position="240"/>
        <end position="684"/>
    </location>
</feature>
<feature type="compositionally biased region" description="Low complexity" evidence="6">
    <location>
        <begin position="251"/>
        <end position="261"/>
    </location>
</feature>
<name>A0AAE3FTG7_9EURY</name>
<comment type="similarity">
    <text evidence="2">Belongs to the NifH/BchL/ChlL family.</text>
</comment>
<feature type="compositionally biased region" description="Gly residues" evidence="6">
    <location>
        <begin position="549"/>
        <end position="558"/>
    </location>
</feature>
<feature type="compositionally biased region" description="Acidic residues" evidence="6">
    <location>
        <begin position="648"/>
        <end position="666"/>
    </location>
</feature>
<keyword evidence="3" id="KW-0479">Metal-binding</keyword>
<feature type="compositionally biased region" description="Basic and acidic residues" evidence="6">
    <location>
        <begin position="405"/>
        <end position="415"/>
    </location>
</feature>
<evidence type="ECO:0000256" key="2">
    <source>
        <dbReference type="ARBA" id="ARBA00005504"/>
    </source>
</evidence>
<feature type="compositionally biased region" description="Low complexity" evidence="6">
    <location>
        <begin position="469"/>
        <end position="479"/>
    </location>
</feature>
<feature type="compositionally biased region" description="Acidic residues" evidence="6">
    <location>
        <begin position="355"/>
        <end position="373"/>
    </location>
</feature>
<dbReference type="InterPro" id="IPR027417">
    <property type="entry name" value="P-loop_NTPase"/>
</dbReference>
<evidence type="ECO:0000256" key="5">
    <source>
        <dbReference type="ARBA" id="ARBA00022840"/>
    </source>
</evidence>
<feature type="compositionally biased region" description="Acidic residues" evidence="6">
    <location>
        <begin position="675"/>
        <end position="684"/>
    </location>
</feature>
<dbReference type="InterPro" id="IPR050625">
    <property type="entry name" value="ParA/MinD_ATPase"/>
</dbReference>
<keyword evidence="8" id="KW-1185">Reference proteome</keyword>
<dbReference type="SUPFAM" id="SSF52540">
    <property type="entry name" value="P-loop containing nucleoside triphosphate hydrolases"/>
    <property type="match status" value="1"/>
</dbReference>
<dbReference type="AlphaFoldDB" id="A0AAE3FTG7"/>
<dbReference type="InterPro" id="IPR000392">
    <property type="entry name" value="NifH/frxC"/>
</dbReference>
<dbReference type="GO" id="GO:0009898">
    <property type="term" value="C:cytoplasmic side of plasma membrane"/>
    <property type="evidence" value="ECO:0007669"/>
    <property type="project" value="TreeGrafter"/>
</dbReference>
<evidence type="ECO:0000313" key="7">
    <source>
        <dbReference type="EMBL" id="MCL9814623.1"/>
    </source>
</evidence>
<dbReference type="PANTHER" id="PTHR43384:SF10">
    <property type="entry name" value="ATPASE INVOLVED IN CHROMOSOME PARTITIONING, PARA_MIND FAMILY"/>
    <property type="match status" value="1"/>
</dbReference>
<dbReference type="PANTHER" id="PTHR43384">
    <property type="entry name" value="SEPTUM SITE-DETERMINING PROTEIN MIND HOMOLOG, CHLOROPLASTIC-RELATED"/>
    <property type="match status" value="1"/>
</dbReference>
<feature type="compositionally biased region" description="Basic and acidic residues" evidence="6">
    <location>
        <begin position="585"/>
        <end position="602"/>
    </location>
</feature>
<evidence type="ECO:0000256" key="4">
    <source>
        <dbReference type="ARBA" id="ARBA00022741"/>
    </source>
</evidence>
<feature type="compositionally biased region" description="Acidic residues" evidence="6">
    <location>
        <begin position="496"/>
        <end position="511"/>
    </location>
</feature>
<comment type="caution">
    <text evidence="7">The sequence shown here is derived from an EMBL/GenBank/DDBJ whole genome shotgun (WGS) entry which is preliminary data.</text>
</comment>
<evidence type="ECO:0000256" key="1">
    <source>
        <dbReference type="ARBA" id="ARBA00001966"/>
    </source>
</evidence>
<keyword evidence="4" id="KW-0547">Nucleotide-binding</keyword>
<dbReference type="GO" id="GO:0051782">
    <property type="term" value="P:negative regulation of cell division"/>
    <property type="evidence" value="ECO:0007669"/>
    <property type="project" value="TreeGrafter"/>
</dbReference>
<dbReference type="Proteomes" id="UP001202674">
    <property type="component" value="Unassembled WGS sequence"/>
</dbReference>
<evidence type="ECO:0000313" key="8">
    <source>
        <dbReference type="Proteomes" id="UP001202674"/>
    </source>
</evidence>
<dbReference type="EMBL" id="JAKRVY010000008">
    <property type="protein sequence ID" value="MCL9814623.1"/>
    <property type="molecule type" value="Genomic_DNA"/>
</dbReference>
<dbReference type="GO" id="GO:0046872">
    <property type="term" value="F:metal ion binding"/>
    <property type="evidence" value="ECO:0007669"/>
    <property type="project" value="UniProtKB-KW"/>
</dbReference>
<organism evidence="7 8">
    <name type="scientific">Natranaeroarchaeum aerophilus</name>
    <dbReference type="NCBI Taxonomy" id="2917711"/>
    <lineage>
        <taxon>Archaea</taxon>
        <taxon>Methanobacteriati</taxon>
        <taxon>Methanobacteriota</taxon>
        <taxon>Stenosarchaea group</taxon>
        <taxon>Halobacteria</taxon>
        <taxon>Halobacteriales</taxon>
        <taxon>Natronoarchaeaceae</taxon>
        <taxon>Natranaeroarchaeum</taxon>
    </lineage>
</organism>
<dbReference type="GO" id="GO:0005829">
    <property type="term" value="C:cytosol"/>
    <property type="evidence" value="ECO:0007669"/>
    <property type="project" value="TreeGrafter"/>
</dbReference>
<protein>
    <recommendedName>
        <fullName evidence="9">MinD-like ATPase involved in chromosome partitioning or flagellar assembly</fullName>
    </recommendedName>
</protein>
<feature type="compositionally biased region" description="Basic and acidic residues" evidence="6">
    <location>
        <begin position="268"/>
        <end position="277"/>
    </location>
</feature>
<evidence type="ECO:0008006" key="9">
    <source>
        <dbReference type="Google" id="ProtNLM"/>
    </source>
</evidence>
<dbReference type="GO" id="GO:0005524">
    <property type="term" value="F:ATP binding"/>
    <property type="evidence" value="ECO:0007669"/>
    <property type="project" value="UniProtKB-KW"/>
</dbReference>
<gene>
    <name evidence="7" type="ORF">AArcSt11_13270</name>
</gene>
<proteinExistence type="inferred from homology"/>
<dbReference type="GO" id="GO:0016491">
    <property type="term" value="F:oxidoreductase activity"/>
    <property type="evidence" value="ECO:0007669"/>
    <property type="project" value="InterPro"/>
</dbReference>
<dbReference type="Gene3D" id="3.40.50.300">
    <property type="entry name" value="P-loop containing nucleotide triphosphate hydrolases"/>
    <property type="match status" value="1"/>
</dbReference>
<dbReference type="Pfam" id="PF00142">
    <property type="entry name" value="Fer4_NifH"/>
    <property type="match status" value="1"/>
</dbReference>
<dbReference type="RefSeq" id="WP_250597757.1">
    <property type="nucleotide sequence ID" value="NZ_JAKRVY010000008.1"/>
</dbReference>
<evidence type="ECO:0000256" key="3">
    <source>
        <dbReference type="ARBA" id="ARBA00022723"/>
    </source>
</evidence>